<dbReference type="Gene3D" id="3.10.20.30">
    <property type="match status" value="1"/>
</dbReference>
<dbReference type="OrthoDB" id="6388078at2"/>
<dbReference type="PANTHER" id="PTHR34472">
    <property type="entry name" value="SULFUR CARRIER PROTEIN THIS"/>
    <property type="match status" value="1"/>
</dbReference>
<reference evidence="1 2" key="1">
    <citation type="submission" date="2019-02" db="EMBL/GenBank/DDBJ databases">
        <authorList>
            <person name="Manzano-Marin A."/>
            <person name="Manzano-Marin A."/>
        </authorList>
    </citation>
    <scope>NUCLEOTIDE SEQUENCE [LARGE SCALE GENOMIC DNA]</scope>
    <source>
        <strain evidence="1 2">ErCicuneomaculata</strain>
        <plasmid evidence="2">pbiothi</plasmid>
    </source>
</reference>
<evidence type="ECO:0000313" key="2">
    <source>
        <dbReference type="Proteomes" id="UP000294412"/>
    </source>
</evidence>
<dbReference type="EMBL" id="LR217704">
    <property type="protein sequence ID" value="VFP80819.1"/>
    <property type="molecule type" value="Genomic_DNA"/>
</dbReference>
<dbReference type="InterPro" id="IPR012675">
    <property type="entry name" value="Beta-grasp_dom_sf"/>
</dbReference>
<geneLocation type="plasmid" evidence="2">
    <name>pbiothi</name>
</geneLocation>
<dbReference type="RefSeq" id="WP_157993883.1">
    <property type="nucleotide sequence ID" value="NZ_LR217704.1"/>
</dbReference>
<dbReference type="AlphaFoldDB" id="A0A451D4Y8"/>
<dbReference type="PANTHER" id="PTHR34472:SF1">
    <property type="entry name" value="SULFUR CARRIER PROTEIN THIS"/>
    <property type="match status" value="1"/>
</dbReference>
<dbReference type="Proteomes" id="UP000294412">
    <property type="component" value="Plasmid pBioThi"/>
</dbReference>
<proteinExistence type="predicted"/>
<accession>A0A451D4Y8</accession>
<dbReference type="Pfam" id="PF02597">
    <property type="entry name" value="ThiS"/>
    <property type="match status" value="1"/>
</dbReference>
<dbReference type="InterPro" id="IPR016155">
    <property type="entry name" value="Mopterin_synth/thiamin_S_b"/>
</dbReference>
<keyword evidence="1" id="KW-0614">Plasmid</keyword>
<dbReference type="InterPro" id="IPR010035">
    <property type="entry name" value="Thi_S"/>
</dbReference>
<dbReference type="NCBIfam" id="TIGR01683">
    <property type="entry name" value="thiS"/>
    <property type="match status" value="1"/>
</dbReference>
<protein>
    <submittedName>
        <fullName evidence="1">Sulfur carrier protein ThiS</fullName>
    </submittedName>
</protein>
<organism evidence="1 2">
    <name type="scientific">Candidatus Erwinia haradaeae</name>
    <dbReference type="NCBI Taxonomy" id="1922217"/>
    <lineage>
        <taxon>Bacteria</taxon>
        <taxon>Pseudomonadati</taxon>
        <taxon>Pseudomonadota</taxon>
        <taxon>Gammaproteobacteria</taxon>
        <taxon>Enterobacterales</taxon>
        <taxon>Erwiniaceae</taxon>
        <taxon>Erwinia</taxon>
    </lineage>
</organism>
<dbReference type="SUPFAM" id="SSF54285">
    <property type="entry name" value="MoaD/ThiS"/>
    <property type="match status" value="1"/>
</dbReference>
<gene>
    <name evidence="1" type="primary">thiS</name>
    <name evidence="1" type="ORF">ERCICUMA2628_687</name>
</gene>
<name>A0A451D4Y8_9GAMM</name>
<dbReference type="InterPro" id="IPR003749">
    <property type="entry name" value="ThiS/MoaD-like"/>
</dbReference>
<evidence type="ECO:0000313" key="1">
    <source>
        <dbReference type="EMBL" id="VFP80819.1"/>
    </source>
</evidence>
<dbReference type="CDD" id="cd00565">
    <property type="entry name" value="Ubl_ThiS"/>
    <property type="match status" value="1"/>
</dbReference>
<sequence>MQITFNDCLIEIPYPLAIDTFLAQQCYEVALGTALALNQTIIPRENWHDYQVQNGDEILLFQAIAGG</sequence>